<dbReference type="InterPro" id="IPR051409">
    <property type="entry name" value="Atypical_kinase_ADCK"/>
</dbReference>
<feature type="compositionally biased region" description="Low complexity" evidence="5">
    <location>
        <begin position="57"/>
        <end position="77"/>
    </location>
</feature>
<proteinExistence type="inferred from homology"/>
<reference evidence="7 8" key="1">
    <citation type="journal article" date="2010" name="Proc. Natl. Acad. Sci. U.S.A.">
        <title>Insights into evolution of multicellular fungi from the assembled chromosomes of the mushroom Coprinopsis cinerea (Coprinus cinereus).</title>
        <authorList>
            <person name="Stajich J.E."/>
            <person name="Wilke S.K."/>
            <person name="Ahren D."/>
            <person name="Au C.H."/>
            <person name="Birren B.W."/>
            <person name="Borodovsky M."/>
            <person name="Burns C."/>
            <person name="Canback B."/>
            <person name="Casselton L.A."/>
            <person name="Cheng C.K."/>
            <person name="Deng J."/>
            <person name="Dietrich F.S."/>
            <person name="Fargo D.C."/>
            <person name="Farman M.L."/>
            <person name="Gathman A.C."/>
            <person name="Goldberg J."/>
            <person name="Guigo R."/>
            <person name="Hoegger P.J."/>
            <person name="Hooker J.B."/>
            <person name="Huggins A."/>
            <person name="James T.Y."/>
            <person name="Kamada T."/>
            <person name="Kilaru S."/>
            <person name="Kodira C."/>
            <person name="Kues U."/>
            <person name="Kupfer D."/>
            <person name="Kwan H.S."/>
            <person name="Lomsadze A."/>
            <person name="Li W."/>
            <person name="Lilly W.W."/>
            <person name="Ma L.J."/>
            <person name="Mackey A.J."/>
            <person name="Manning G."/>
            <person name="Martin F."/>
            <person name="Muraguchi H."/>
            <person name="Natvig D.O."/>
            <person name="Palmerini H."/>
            <person name="Ramesh M.A."/>
            <person name="Rehmeyer C.J."/>
            <person name="Roe B.A."/>
            <person name="Shenoy N."/>
            <person name="Stanke M."/>
            <person name="Ter-Hovhannisyan V."/>
            <person name="Tunlid A."/>
            <person name="Velagapudi R."/>
            <person name="Vision T.J."/>
            <person name="Zeng Q."/>
            <person name="Zolan M.E."/>
            <person name="Pukkila P.J."/>
        </authorList>
    </citation>
    <scope>NUCLEOTIDE SEQUENCE [LARGE SCALE GENOMIC DNA]</scope>
    <source>
        <strain evidence="8">Okayama-7 / 130 / ATCC MYA-4618 / FGSC 9003</strain>
    </source>
</reference>
<dbReference type="RefSeq" id="XP_001834076.2">
    <property type="nucleotide sequence ID" value="XM_001834024.2"/>
</dbReference>
<protein>
    <submittedName>
        <fullName evidence="7">Atypical/ABC1/ABC1-A protein kinase</fullName>
    </submittedName>
</protein>
<dbReference type="PANTHER" id="PTHR43851:SF3">
    <property type="entry name" value="COENZYME Q8"/>
    <property type="match status" value="1"/>
</dbReference>
<evidence type="ECO:0000256" key="1">
    <source>
        <dbReference type="ARBA" id="ARBA00009670"/>
    </source>
</evidence>
<evidence type="ECO:0000313" key="7">
    <source>
        <dbReference type="EMBL" id="EAU87768.2"/>
    </source>
</evidence>
<dbReference type="Pfam" id="PF03109">
    <property type="entry name" value="ABC1"/>
    <property type="match status" value="1"/>
</dbReference>
<keyword evidence="3" id="KW-0547">Nucleotide-binding</keyword>
<dbReference type="InterPro" id="IPR034646">
    <property type="entry name" value="ADCK3_dom"/>
</dbReference>
<dbReference type="STRING" id="240176.A8NIU7"/>
<feature type="compositionally biased region" description="Polar residues" evidence="5">
    <location>
        <begin position="162"/>
        <end position="176"/>
    </location>
</feature>
<feature type="region of interest" description="Disordered" evidence="5">
    <location>
        <begin position="39"/>
        <end position="101"/>
    </location>
</feature>
<dbReference type="PANTHER" id="PTHR43851">
    <property type="match status" value="1"/>
</dbReference>
<keyword evidence="8" id="KW-1185">Reference proteome</keyword>
<dbReference type="Proteomes" id="UP000001861">
    <property type="component" value="Unassembled WGS sequence"/>
</dbReference>
<evidence type="ECO:0000313" key="8">
    <source>
        <dbReference type="Proteomes" id="UP000001861"/>
    </source>
</evidence>
<dbReference type="InterPro" id="IPR004147">
    <property type="entry name" value="ABC1_dom"/>
</dbReference>
<dbReference type="VEuPathDB" id="FungiDB:CC1G_11046"/>
<feature type="compositionally biased region" description="Low complexity" evidence="5">
    <location>
        <begin position="220"/>
        <end position="242"/>
    </location>
</feature>
<feature type="compositionally biased region" description="Pro residues" evidence="5">
    <location>
        <begin position="267"/>
        <end position="279"/>
    </location>
</feature>
<dbReference type="GeneID" id="6010581"/>
<dbReference type="GO" id="GO:0016301">
    <property type="term" value="F:kinase activity"/>
    <property type="evidence" value="ECO:0007669"/>
    <property type="project" value="UniProtKB-KW"/>
</dbReference>
<accession>A8NIU7</accession>
<keyword evidence="4" id="KW-0067">ATP-binding</keyword>
<dbReference type="OMA" id="PEYYVPR"/>
<evidence type="ECO:0000256" key="4">
    <source>
        <dbReference type="ARBA" id="ARBA00022840"/>
    </source>
</evidence>
<evidence type="ECO:0000256" key="3">
    <source>
        <dbReference type="ARBA" id="ARBA00022741"/>
    </source>
</evidence>
<dbReference type="OrthoDB" id="201153at2759"/>
<dbReference type="FunCoup" id="A8NIU7">
    <property type="interactions" value="176"/>
</dbReference>
<dbReference type="EMBL" id="AACS02000010">
    <property type="protein sequence ID" value="EAU87768.2"/>
    <property type="molecule type" value="Genomic_DNA"/>
</dbReference>
<feature type="region of interest" description="Disordered" evidence="5">
    <location>
        <begin position="142"/>
        <end position="286"/>
    </location>
</feature>
<keyword evidence="2" id="KW-0808">Transferase</keyword>
<dbReference type="CDD" id="cd13970">
    <property type="entry name" value="ABC1_ADCK3"/>
    <property type="match status" value="1"/>
</dbReference>
<feature type="compositionally biased region" description="Pro residues" evidence="5">
    <location>
        <begin position="149"/>
        <end position="158"/>
    </location>
</feature>
<dbReference type="AlphaFoldDB" id="A8NIU7"/>
<keyword evidence="7" id="KW-0418">Kinase</keyword>
<feature type="compositionally biased region" description="Basic and acidic residues" evidence="5">
    <location>
        <begin position="178"/>
        <end position="211"/>
    </location>
</feature>
<gene>
    <name evidence="7" type="ORF">CC1G_11046</name>
</gene>
<dbReference type="GO" id="GO:0005524">
    <property type="term" value="F:ATP binding"/>
    <property type="evidence" value="ECO:0007669"/>
    <property type="project" value="UniProtKB-KW"/>
</dbReference>
<evidence type="ECO:0000256" key="5">
    <source>
        <dbReference type="SAM" id="MobiDB-lite"/>
    </source>
</evidence>
<name>A8NIU7_COPC7</name>
<dbReference type="GO" id="GO:0006744">
    <property type="term" value="P:ubiquinone biosynthetic process"/>
    <property type="evidence" value="ECO:0007669"/>
    <property type="project" value="TreeGrafter"/>
</dbReference>
<organism evidence="7 8">
    <name type="scientific">Coprinopsis cinerea (strain Okayama-7 / 130 / ATCC MYA-4618 / FGSC 9003)</name>
    <name type="common">Inky cap fungus</name>
    <name type="synonym">Hormographiella aspergillata</name>
    <dbReference type="NCBI Taxonomy" id="240176"/>
    <lineage>
        <taxon>Eukaryota</taxon>
        <taxon>Fungi</taxon>
        <taxon>Dikarya</taxon>
        <taxon>Basidiomycota</taxon>
        <taxon>Agaricomycotina</taxon>
        <taxon>Agaricomycetes</taxon>
        <taxon>Agaricomycetidae</taxon>
        <taxon>Agaricales</taxon>
        <taxon>Agaricineae</taxon>
        <taxon>Psathyrellaceae</taxon>
        <taxon>Coprinopsis</taxon>
    </lineage>
</organism>
<comment type="similarity">
    <text evidence="1">Belongs to the protein kinase superfamily. ADCK protein kinase family.</text>
</comment>
<evidence type="ECO:0000256" key="2">
    <source>
        <dbReference type="ARBA" id="ARBA00022679"/>
    </source>
</evidence>
<feature type="compositionally biased region" description="Polar residues" evidence="5">
    <location>
        <begin position="85"/>
        <end position="96"/>
    </location>
</feature>
<feature type="compositionally biased region" description="Low complexity" evidence="5">
    <location>
        <begin position="255"/>
        <end position="266"/>
    </location>
</feature>
<evidence type="ECO:0000259" key="6">
    <source>
        <dbReference type="Pfam" id="PF03109"/>
    </source>
</evidence>
<dbReference type="eggNOG" id="KOG1234">
    <property type="taxonomic scope" value="Eukaryota"/>
</dbReference>
<feature type="domain" description="ABC1 atypical kinase-like" evidence="6">
    <location>
        <begin position="372"/>
        <end position="559"/>
    </location>
</feature>
<dbReference type="HOGENOM" id="CLU_006533_9_2_1"/>
<comment type="caution">
    <text evidence="7">The sequence shown here is derived from an EMBL/GenBank/DDBJ whole genome shotgun (WGS) entry which is preliminary data.</text>
</comment>
<dbReference type="InParanoid" id="A8NIU7"/>
<dbReference type="KEGG" id="cci:CC1G_11046"/>
<sequence length="741" mass="80959">MPPGPAYNALAVVYSVARIVKHAARHRAAAGARTLGVSEDILTTTRPGPAPQPAPTAPTSSTPSTSTSSDASASTSPSEERVGEASTQTQPKSQLSKAERRRIQAQLEEEEFRAILGKRWVDGVLVDGSLPFSVSHSHPAQIISEAPRDPVPPIPEIPELPTQSQSPAESLESGTKTWVEKEREAEEVARVVEEVSHEIEHERELETKERPIPQVAQKYQSSHQQASSSSATSVPTSNPTAAIEASDLSPTQAASTSPSDLSDSPSCPLPVTTPTPPPKKVLQASKVPSSRIGRLFHYGGLAASLGYGAAAELLRGSDSSNATGNVMLSEANIKRLVGKLTQMRGAALKLGQFMSIQDTHLLPPELDQIFRRVQDSAHYMPDWQMEKVLSAAYGPNWCNPSNPEETVFMEFERIPFAAASIGQVHRARLAPRLCPPELLDQGNKDVGLDVAVKVQFPNIVNSIKSDLGYVKMLLSVGGLLPKGLFLDRTIEVMSAELADECSYTREASFLKKFRSKKFLGGDERFKVPWVWEGSTDQVLVMERVGGVGVGDVSHGSALEEGEVAVDEETVRGLSQRDRNDIELVDFGATRTYSKKFMDSWLRLLQAAASEDRQTCIDESIKIGYLTGQEDEVMLDAHVQSMTLLATPFKETTTQPFAFGPGSRWSEVTKEIREFIPVMVKRRLTPPPKETYSLNRKLSGAFLLAARLDAKVDTKEIWDRIVGKYEFGRVEEEAAELAKDID</sequence>